<evidence type="ECO:0000313" key="15">
    <source>
        <dbReference type="Ensembl" id="ENSSHAP00000026245.1"/>
    </source>
</evidence>
<reference evidence="15" key="2">
    <citation type="submission" date="2025-08" db="UniProtKB">
        <authorList>
            <consortium name="Ensembl"/>
        </authorList>
    </citation>
    <scope>IDENTIFICATION</scope>
</reference>
<evidence type="ECO:0000256" key="10">
    <source>
        <dbReference type="ARBA" id="ARBA00023170"/>
    </source>
</evidence>
<accession>A0A7N4NP02</accession>
<dbReference type="AlphaFoldDB" id="A0A7N4NP02"/>
<evidence type="ECO:0000256" key="7">
    <source>
        <dbReference type="ARBA" id="ARBA00022989"/>
    </source>
</evidence>
<keyword evidence="6 13" id="KW-0812">Transmembrane</keyword>
<keyword evidence="10 13" id="KW-0675">Receptor</keyword>
<feature type="transmembrane region" description="Helical" evidence="13">
    <location>
        <begin position="279"/>
        <end position="302"/>
    </location>
</feature>
<keyword evidence="12 13" id="KW-0807">Transducer</keyword>
<evidence type="ECO:0000256" key="13">
    <source>
        <dbReference type="RuleBase" id="RU364061"/>
    </source>
</evidence>
<feature type="transmembrane region" description="Helical" evidence="13">
    <location>
        <begin position="308"/>
        <end position="330"/>
    </location>
</feature>
<dbReference type="InterPro" id="IPR004072">
    <property type="entry name" value="Vmron_rcpt_1"/>
</dbReference>
<keyword evidence="16" id="KW-1185">Reference proteome</keyword>
<evidence type="ECO:0000313" key="16">
    <source>
        <dbReference type="Proteomes" id="UP000007648"/>
    </source>
</evidence>
<evidence type="ECO:0000256" key="12">
    <source>
        <dbReference type="ARBA" id="ARBA00023224"/>
    </source>
</evidence>
<keyword evidence="11" id="KW-0325">Glycoprotein</keyword>
<protein>
    <recommendedName>
        <fullName evidence="13">Vomeronasal type-1 receptor</fullName>
    </recommendedName>
</protein>
<dbReference type="GO" id="GO:0005886">
    <property type="term" value="C:plasma membrane"/>
    <property type="evidence" value="ECO:0007669"/>
    <property type="project" value="UniProtKB-SubCell"/>
</dbReference>
<dbReference type="SUPFAM" id="SSF81321">
    <property type="entry name" value="Family A G protein-coupled receptor-like"/>
    <property type="match status" value="1"/>
</dbReference>
<organism evidence="15 16">
    <name type="scientific">Sarcophilus harrisii</name>
    <name type="common">Tasmanian devil</name>
    <name type="synonym">Sarcophilus laniarius</name>
    <dbReference type="NCBI Taxonomy" id="9305"/>
    <lineage>
        <taxon>Eukaryota</taxon>
        <taxon>Metazoa</taxon>
        <taxon>Chordata</taxon>
        <taxon>Craniata</taxon>
        <taxon>Vertebrata</taxon>
        <taxon>Euteleostomi</taxon>
        <taxon>Mammalia</taxon>
        <taxon>Metatheria</taxon>
        <taxon>Dasyuromorphia</taxon>
        <taxon>Dasyuridae</taxon>
        <taxon>Sarcophilus</taxon>
    </lineage>
</organism>
<evidence type="ECO:0000256" key="4">
    <source>
        <dbReference type="ARBA" id="ARBA00022475"/>
    </source>
</evidence>
<evidence type="ECO:0000256" key="11">
    <source>
        <dbReference type="ARBA" id="ARBA00023180"/>
    </source>
</evidence>
<dbReference type="Ensembl" id="ENSSHAT00000035642.1">
    <property type="protein sequence ID" value="ENSSHAP00000026245.1"/>
    <property type="gene ID" value="ENSSHAG00000024408.1"/>
</dbReference>
<feature type="transmembrane region" description="Helical" evidence="13">
    <location>
        <begin position="209"/>
        <end position="227"/>
    </location>
</feature>
<evidence type="ECO:0000256" key="5">
    <source>
        <dbReference type="ARBA" id="ARBA00022507"/>
    </source>
</evidence>
<dbReference type="PRINTS" id="PR01534">
    <property type="entry name" value="VOMERONASL1R"/>
</dbReference>
<proteinExistence type="inferred from homology"/>
<dbReference type="Pfam" id="PF03402">
    <property type="entry name" value="V1R"/>
    <property type="match status" value="1"/>
</dbReference>
<dbReference type="FunCoup" id="A0A7N4NP02">
    <property type="interactions" value="3"/>
</dbReference>
<evidence type="ECO:0000256" key="2">
    <source>
        <dbReference type="ARBA" id="ARBA00004651"/>
    </source>
</evidence>
<dbReference type="Gene3D" id="1.20.1070.10">
    <property type="entry name" value="Rhodopsin 7-helix transmembrane proteins"/>
    <property type="match status" value="1"/>
</dbReference>
<dbReference type="InterPro" id="IPR017452">
    <property type="entry name" value="GPCR_Rhodpsn_7TM"/>
</dbReference>
<name>A0A7N4NP02_SARHA</name>
<keyword evidence="5 13" id="KW-0589">Pheromone response</keyword>
<evidence type="ECO:0000256" key="6">
    <source>
        <dbReference type="ARBA" id="ARBA00022692"/>
    </source>
</evidence>
<reference evidence="15" key="3">
    <citation type="submission" date="2025-09" db="UniProtKB">
        <authorList>
            <consortium name="Ensembl"/>
        </authorList>
    </citation>
    <scope>IDENTIFICATION</scope>
</reference>
<dbReference type="GO" id="GO:0016503">
    <property type="term" value="F:pheromone receptor activity"/>
    <property type="evidence" value="ECO:0007669"/>
    <property type="project" value="InterPro"/>
</dbReference>
<feature type="domain" description="G-protein coupled receptors family 1 profile" evidence="14">
    <location>
        <begin position="65"/>
        <end position="328"/>
    </location>
</feature>
<dbReference type="PROSITE" id="PS50262">
    <property type="entry name" value="G_PROTEIN_RECEP_F1_2"/>
    <property type="match status" value="1"/>
</dbReference>
<sequence>RNGDCTEYDNFLPDLRKYLLLLFLNKYGLTDFDYYISPINKKRMISNDMALGFLFVFQTGFGALGNSFLLGLYIITFFIGPKLRPIDLLLTHLAFVNELVLLLKGIPQTMAIFGLTNFLDDVGCKLLFYLHRVARDLSLCTTCLLSSFQAITISPSTSQWVKLKVRAPKYLFPFCLLCWTFHLLANWVILEYFKSPKGSNNITESHDYIYCAATFPVSFYIALYVFIISLPDAFCVGIMMGTSAYMIFVLYKHHQRVQYIHGNSLTTKSSPESRATHTILLLAILFVSFYSMNSLLGLYIHYGKYSSWLVHISAFLAACFPACSSFVLMVSDSHIHKYYLGFWKKIMR</sequence>
<feature type="transmembrane region" description="Helical" evidence="13">
    <location>
        <begin position="51"/>
        <end position="79"/>
    </location>
</feature>
<keyword evidence="8 13" id="KW-0297">G-protein coupled receptor</keyword>
<evidence type="ECO:0000256" key="1">
    <source>
        <dbReference type="ARBA" id="ARBA00003878"/>
    </source>
</evidence>
<evidence type="ECO:0000259" key="14">
    <source>
        <dbReference type="PROSITE" id="PS50262"/>
    </source>
</evidence>
<dbReference type="GeneTree" id="ENSGT00960000186612"/>
<keyword evidence="4 13" id="KW-1003">Cell membrane</keyword>
<evidence type="ECO:0000256" key="3">
    <source>
        <dbReference type="ARBA" id="ARBA00010663"/>
    </source>
</evidence>
<dbReference type="PANTHER" id="PTHR24062">
    <property type="entry name" value="VOMERONASAL TYPE-1 RECEPTOR"/>
    <property type="match status" value="1"/>
</dbReference>
<feature type="transmembrane region" description="Helical" evidence="13">
    <location>
        <begin position="170"/>
        <end position="189"/>
    </location>
</feature>
<comment type="similarity">
    <text evidence="3 13">Belongs to the G-protein coupled receptor 1 family.</text>
</comment>
<evidence type="ECO:0000256" key="8">
    <source>
        <dbReference type="ARBA" id="ARBA00023040"/>
    </source>
</evidence>
<keyword evidence="7 13" id="KW-1133">Transmembrane helix</keyword>
<dbReference type="GO" id="GO:0019236">
    <property type="term" value="P:response to pheromone"/>
    <property type="evidence" value="ECO:0007669"/>
    <property type="project" value="UniProtKB-KW"/>
</dbReference>
<feature type="transmembrane region" description="Helical" evidence="13">
    <location>
        <begin position="99"/>
        <end position="119"/>
    </location>
</feature>
<dbReference type="Proteomes" id="UP000007648">
    <property type="component" value="Unassembled WGS sequence"/>
</dbReference>
<feature type="transmembrane region" description="Helical" evidence="13">
    <location>
        <begin position="233"/>
        <end position="251"/>
    </location>
</feature>
<keyword evidence="9 13" id="KW-0472">Membrane</keyword>
<reference evidence="15 16" key="1">
    <citation type="journal article" date="2011" name="Proc. Natl. Acad. Sci. U.S.A.">
        <title>Genetic diversity and population structure of the endangered marsupial Sarcophilus harrisii (Tasmanian devil).</title>
        <authorList>
            <person name="Miller W."/>
            <person name="Hayes V.M."/>
            <person name="Ratan A."/>
            <person name="Petersen D.C."/>
            <person name="Wittekindt N.E."/>
            <person name="Miller J."/>
            <person name="Walenz B."/>
            <person name="Knight J."/>
            <person name="Qi J."/>
            <person name="Zhao F."/>
            <person name="Wang Q."/>
            <person name="Bedoya-Reina O.C."/>
            <person name="Katiyar N."/>
            <person name="Tomsho L.P."/>
            <person name="Kasson L.M."/>
            <person name="Hardie R.A."/>
            <person name="Woodbridge P."/>
            <person name="Tindall E.A."/>
            <person name="Bertelsen M.F."/>
            <person name="Dixon D."/>
            <person name="Pyecroft S."/>
            <person name="Helgen K.M."/>
            <person name="Lesk A.M."/>
            <person name="Pringle T.H."/>
            <person name="Patterson N."/>
            <person name="Zhang Y."/>
            <person name="Kreiss A."/>
            <person name="Woods G.M."/>
            <person name="Jones M.E."/>
            <person name="Schuster S.C."/>
        </authorList>
    </citation>
    <scope>NUCLEOTIDE SEQUENCE [LARGE SCALE GENOMIC DNA]</scope>
</reference>
<comment type="subcellular location">
    <subcellularLocation>
        <location evidence="2 13">Cell membrane</location>
        <topology evidence="2 13">Multi-pass membrane protein</topology>
    </subcellularLocation>
</comment>
<dbReference type="GO" id="GO:0007606">
    <property type="term" value="P:sensory perception of chemical stimulus"/>
    <property type="evidence" value="ECO:0007669"/>
    <property type="project" value="UniProtKB-ARBA"/>
</dbReference>
<comment type="function">
    <text evidence="1">Putative pheromone receptor.</text>
</comment>
<evidence type="ECO:0000256" key="9">
    <source>
        <dbReference type="ARBA" id="ARBA00023136"/>
    </source>
</evidence>
<dbReference type="InParanoid" id="A0A7N4NP02"/>
<dbReference type="FunFam" id="1.20.1070.10:FF:000033">
    <property type="entry name" value="Vomeronasal type-1 receptor"/>
    <property type="match status" value="1"/>
</dbReference>